<evidence type="ECO:0000313" key="3">
    <source>
        <dbReference type="EMBL" id="PQO40445.1"/>
    </source>
</evidence>
<evidence type="ECO:0000313" key="4">
    <source>
        <dbReference type="Proteomes" id="UP000238322"/>
    </source>
</evidence>
<name>A0A2S8G7K4_9BACT</name>
<feature type="transmembrane region" description="Helical" evidence="2">
    <location>
        <begin position="211"/>
        <end position="231"/>
    </location>
</feature>
<feature type="transmembrane region" description="Helical" evidence="2">
    <location>
        <begin position="903"/>
        <end position="923"/>
    </location>
</feature>
<sequence>MSPTDRREDLSAAIDFVLKNLRHWQLEETVQPYYEAWLNRLEDSDEACDHLKPPEPDEEPRGPAQEWRYRSFLDHELEKHISEGRLSKELCAHLLEENRLRGRKLRPLIHMTVPHAEIADESDETSSPNGETSTPSSTTSVSFLLEAILDPRSLQYLMMLGGGLLVLGLVIWLATQGFFDNPVVVATLLAVGNLAVLGAGAFMLTRTRFQLAGRGLALLACMLMPFHLWFYDSQGLIVLDDGGHLWIPALVIALLYTACALLIRDTMFVYAVVGGVTLTGLMILGDQTIARFWEGAAATTLLIGIAAASIHAERAFSPGDGPFSRKEFGLAFYRAGHCVLAAGLVVMLNWTVCAWTYGYGLSDLWLDFTHTPIPFTEPALATSHSMKLLALGLTLTATYLYGYSYIVVRRQLVWVAAVTLTFLWSELIFVDLLPLPITANLVITMFAATAIVMNTLRWGISERPNRGADEDEGGAVAQDTSLLISLTGGLATLLVAVPLCVGITGYVRAMFDAFTVQELGEFYMLAMALTAVAGYLGAHTRRHEPGMGSTANWTMSGLAAVLLSFGVLSYNGLDSWDITIPVMLLLPLAIAAILTAWRPTFTVALATTAQVIVALLVPLAAYASIHGVGLRVAPATGVSSPLMFAAILLETAIFFVLLTIRTKSDVTIYMSALAASAALWQVMYFHEYTPNAYLLCYGGLGLVLLFIHHVFTTAAVKRSNVATAIDCVGHLMLSIAGVGCILMSLNRLWVDGFHGETVLLQTGFIGAALITSLMQPNADLRRWYHVLAIGEAAAMFLLVTFGLDLEPWQKTEIFATASGLIFLLAAHVGWAREQERPQEWVTVGLAIGSLLTVGPFVIGMLAQRFDFYTETTDWRFVHEIGALTVALILLGSGILCRLKSTTVVGGIATLTYVATLLVFIRLPHQLQHMAVYMMIGGGIFFVVALLLSIYRDYLLSLPERLRNRKGLFRVLTWR</sequence>
<feature type="transmembrane region" description="Helical" evidence="2">
    <location>
        <begin position="929"/>
        <end position="950"/>
    </location>
</feature>
<evidence type="ECO:0000256" key="2">
    <source>
        <dbReference type="SAM" id="Phobius"/>
    </source>
</evidence>
<organism evidence="3 4">
    <name type="scientific">Blastopirellula marina</name>
    <dbReference type="NCBI Taxonomy" id="124"/>
    <lineage>
        <taxon>Bacteria</taxon>
        <taxon>Pseudomonadati</taxon>
        <taxon>Planctomycetota</taxon>
        <taxon>Planctomycetia</taxon>
        <taxon>Pirellulales</taxon>
        <taxon>Pirellulaceae</taxon>
        <taxon>Blastopirellula</taxon>
    </lineage>
</organism>
<evidence type="ECO:0008006" key="5">
    <source>
        <dbReference type="Google" id="ProtNLM"/>
    </source>
</evidence>
<accession>A0A2S8G7K4</accession>
<feature type="transmembrane region" description="Helical" evidence="2">
    <location>
        <begin position="578"/>
        <end position="596"/>
    </location>
</feature>
<feature type="transmembrane region" description="Helical" evidence="2">
    <location>
        <begin position="642"/>
        <end position="660"/>
    </location>
</feature>
<feature type="transmembrane region" description="Helical" evidence="2">
    <location>
        <begin position="243"/>
        <end position="263"/>
    </location>
</feature>
<feature type="transmembrane region" description="Helical" evidence="2">
    <location>
        <begin position="603"/>
        <end position="622"/>
    </location>
</feature>
<keyword evidence="2" id="KW-0472">Membrane</keyword>
<dbReference type="RefSeq" id="WP_105327681.1">
    <property type="nucleotide sequence ID" value="NZ_PUHY01000001.1"/>
</dbReference>
<comment type="caution">
    <text evidence="3">The sequence shown here is derived from an EMBL/GenBank/DDBJ whole genome shotgun (WGS) entry which is preliminary data.</text>
</comment>
<keyword evidence="2" id="KW-1133">Transmembrane helix</keyword>
<feature type="transmembrane region" description="Helical" evidence="2">
    <location>
        <begin position="757"/>
        <end position="774"/>
    </location>
</feature>
<feature type="transmembrane region" description="Helical" evidence="2">
    <location>
        <begin position="481"/>
        <end position="507"/>
    </location>
</feature>
<feature type="transmembrane region" description="Helical" evidence="2">
    <location>
        <begin position="388"/>
        <end position="406"/>
    </location>
</feature>
<feature type="transmembrane region" description="Helical" evidence="2">
    <location>
        <begin position="156"/>
        <end position="179"/>
    </location>
</feature>
<feature type="transmembrane region" description="Helical" evidence="2">
    <location>
        <begin position="667"/>
        <end position="686"/>
    </location>
</feature>
<feature type="transmembrane region" description="Helical" evidence="2">
    <location>
        <begin position="813"/>
        <end position="831"/>
    </location>
</feature>
<reference evidence="3 4" key="1">
    <citation type="submission" date="2018-02" db="EMBL/GenBank/DDBJ databases">
        <title>Comparative genomes isolates from brazilian mangrove.</title>
        <authorList>
            <person name="Araujo J.E."/>
            <person name="Taketani R.G."/>
            <person name="Silva M.C.P."/>
            <person name="Loureco M.V."/>
            <person name="Andreote F.D."/>
        </authorList>
    </citation>
    <scope>NUCLEOTIDE SEQUENCE [LARGE SCALE GENOMIC DNA]</scope>
    <source>
        <strain evidence="3 4">Hex-1 MGV</strain>
    </source>
</reference>
<feature type="transmembrane region" description="Helical" evidence="2">
    <location>
        <begin position="291"/>
        <end position="310"/>
    </location>
</feature>
<feature type="transmembrane region" description="Helical" evidence="2">
    <location>
        <begin position="723"/>
        <end position="745"/>
    </location>
</feature>
<feature type="transmembrane region" description="Helical" evidence="2">
    <location>
        <begin position="874"/>
        <end position="896"/>
    </location>
</feature>
<feature type="transmembrane region" description="Helical" evidence="2">
    <location>
        <begin position="439"/>
        <end position="460"/>
    </location>
</feature>
<feature type="transmembrane region" description="Helical" evidence="2">
    <location>
        <begin position="783"/>
        <end position="801"/>
    </location>
</feature>
<gene>
    <name evidence="3" type="ORF">C5Y83_00450</name>
</gene>
<feature type="region of interest" description="Disordered" evidence="1">
    <location>
        <begin position="116"/>
        <end position="138"/>
    </location>
</feature>
<feature type="transmembrane region" description="Helical" evidence="2">
    <location>
        <begin position="268"/>
        <end position="285"/>
    </location>
</feature>
<feature type="compositionally biased region" description="Low complexity" evidence="1">
    <location>
        <begin position="125"/>
        <end position="138"/>
    </location>
</feature>
<feature type="transmembrane region" description="Helical" evidence="2">
    <location>
        <begin position="331"/>
        <end position="357"/>
    </location>
</feature>
<protein>
    <recommendedName>
        <fullName evidence="5">DUF2157 domain-containing protein</fullName>
    </recommendedName>
</protein>
<evidence type="ECO:0000256" key="1">
    <source>
        <dbReference type="SAM" id="MobiDB-lite"/>
    </source>
</evidence>
<dbReference type="Proteomes" id="UP000238322">
    <property type="component" value="Unassembled WGS sequence"/>
</dbReference>
<keyword evidence="2" id="KW-0812">Transmembrane</keyword>
<feature type="transmembrane region" description="Helical" evidence="2">
    <location>
        <begin position="413"/>
        <end position="433"/>
    </location>
</feature>
<dbReference type="EMBL" id="PUHY01000001">
    <property type="protein sequence ID" value="PQO40445.1"/>
    <property type="molecule type" value="Genomic_DNA"/>
</dbReference>
<feature type="transmembrane region" description="Helical" evidence="2">
    <location>
        <begin position="185"/>
        <end position="204"/>
    </location>
</feature>
<feature type="transmembrane region" description="Helical" evidence="2">
    <location>
        <begin position="843"/>
        <end position="862"/>
    </location>
</feature>
<dbReference type="AlphaFoldDB" id="A0A2S8G7K4"/>
<feature type="transmembrane region" description="Helical" evidence="2">
    <location>
        <begin position="519"/>
        <end position="538"/>
    </location>
</feature>
<feature type="transmembrane region" description="Helical" evidence="2">
    <location>
        <begin position="550"/>
        <end position="572"/>
    </location>
</feature>
<feature type="transmembrane region" description="Helical" evidence="2">
    <location>
        <begin position="692"/>
        <end position="711"/>
    </location>
</feature>
<proteinExistence type="predicted"/>
<dbReference type="OrthoDB" id="267417at2"/>